<keyword evidence="4" id="KW-1185">Reference proteome</keyword>
<dbReference type="Pfam" id="PF13411">
    <property type="entry name" value="MerR_1"/>
    <property type="match status" value="1"/>
</dbReference>
<gene>
    <name evidence="3" type="ORF">FEV09_19095</name>
</gene>
<dbReference type="CDD" id="cd01109">
    <property type="entry name" value="HTH_YyaN"/>
    <property type="match status" value="1"/>
</dbReference>
<dbReference type="SMART" id="SM00422">
    <property type="entry name" value="HTH_MERR"/>
    <property type="match status" value="1"/>
</dbReference>
<dbReference type="PROSITE" id="PS50937">
    <property type="entry name" value="HTH_MERR_2"/>
    <property type="match status" value="1"/>
</dbReference>
<dbReference type="Gene3D" id="1.10.1660.10">
    <property type="match status" value="1"/>
</dbReference>
<evidence type="ECO:0000256" key="1">
    <source>
        <dbReference type="ARBA" id="ARBA00023125"/>
    </source>
</evidence>
<proteinExistence type="predicted"/>
<dbReference type="InterPro" id="IPR047057">
    <property type="entry name" value="MerR_fam"/>
</dbReference>
<dbReference type="SUPFAM" id="SSF46955">
    <property type="entry name" value="Putative DNA-binding domain"/>
    <property type="match status" value="1"/>
</dbReference>
<evidence type="ECO:0000313" key="3">
    <source>
        <dbReference type="EMBL" id="MDG3496649.1"/>
    </source>
</evidence>
<comment type="caution">
    <text evidence="3">The sequence shown here is derived from an EMBL/GenBank/DDBJ whole genome shotgun (WGS) entry which is preliminary data.</text>
</comment>
<sequence length="191" mass="22524">MERTFTIQEASQQTGVSTHTLRYYERMNLLDSIDRDNSGYRSFTNYDLDCIKFLTKLRSTKMPIRQMQKFAELRRKGISSAHQRRLLLEEHYNEVIAHQNELHHSLEIISMKIAYYKEMEEKEITKEEDSYDLPTYISMVQAREKPQSSNPLNSISRSLEIETAHRLINRLDSQDLAKLIELLQTKVGIKP</sequence>
<protein>
    <submittedName>
        <fullName evidence="3">MerR family transcriptional regulator</fullName>
    </submittedName>
</protein>
<dbReference type="PANTHER" id="PTHR30204:SF98">
    <property type="entry name" value="HTH-TYPE TRANSCRIPTIONAL REGULATOR ADHR"/>
    <property type="match status" value="1"/>
</dbReference>
<feature type="domain" description="HTH merR-type" evidence="2">
    <location>
        <begin position="4"/>
        <end position="73"/>
    </location>
</feature>
<reference evidence="3" key="1">
    <citation type="submission" date="2019-05" db="EMBL/GenBank/DDBJ databases">
        <title>Whole genome sequencing of Pseudanabaena catenata USMAC16.</title>
        <authorList>
            <person name="Khan Z."/>
            <person name="Omar W.M."/>
            <person name="Convey P."/>
            <person name="Merican F."/>
            <person name="Najimudin N."/>
        </authorList>
    </citation>
    <scope>NUCLEOTIDE SEQUENCE</scope>
    <source>
        <strain evidence="3">USMAC16</strain>
    </source>
</reference>
<evidence type="ECO:0000313" key="4">
    <source>
        <dbReference type="Proteomes" id="UP001152872"/>
    </source>
</evidence>
<accession>A0A9X4RMX6</accession>
<dbReference type="GO" id="GO:0003677">
    <property type="term" value="F:DNA binding"/>
    <property type="evidence" value="ECO:0007669"/>
    <property type="project" value="UniProtKB-KW"/>
</dbReference>
<dbReference type="PANTHER" id="PTHR30204">
    <property type="entry name" value="REDOX-CYCLING DRUG-SENSING TRANSCRIPTIONAL ACTIVATOR SOXR"/>
    <property type="match status" value="1"/>
</dbReference>
<dbReference type="AlphaFoldDB" id="A0A9X4RMX6"/>
<dbReference type="Proteomes" id="UP001152872">
    <property type="component" value="Unassembled WGS sequence"/>
</dbReference>
<dbReference type="GO" id="GO:0003700">
    <property type="term" value="F:DNA-binding transcription factor activity"/>
    <property type="evidence" value="ECO:0007669"/>
    <property type="project" value="InterPro"/>
</dbReference>
<keyword evidence="1" id="KW-0238">DNA-binding</keyword>
<dbReference type="EMBL" id="VBTY01000210">
    <property type="protein sequence ID" value="MDG3496649.1"/>
    <property type="molecule type" value="Genomic_DNA"/>
</dbReference>
<dbReference type="InterPro" id="IPR000551">
    <property type="entry name" value="MerR-type_HTH_dom"/>
</dbReference>
<evidence type="ECO:0000259" key="2">
    <source>
        <dbReference type="PROSITE" id="PS50937"/>
    </source>
</evidence>
<dbReference type="InterPro" id="IPR009061">
    <property type="entry name" value="DNA-bd_dom_put_sf"/>
</dbReference>
<dbReference type="RefSeq" id="WP_009628839.1">
    <property type="nucleotide sequence ID" value="NZ_VBTY01000210.1"/>
</dbReference>
<name>A0A9X4RMX6_9CYAN</name>
<organism evidence="3 4">
    <name type="scientific">Pseudanabaena catenata USMAC16</name>
    <dbReference type="NCBI Taxonomy" id="1855837"/>
    <lineage>
        <taxon>Bacteria</taxon>
        <taxon>Bacillati</taxon>
        <taxon>Cyanobacteriota</taxon>
        <taxon>Cyanophyceae</taxon>
        <taxon>Pseudanabaenales</taxon>
        <taxon>Pseudanabaenaceae</taxon>
        <taxon>Pseudanabaena</taxon>
    </lineage>
</organism>